<keyword evidence="3" id="KW-1185">Reference proteome</keyword>
<organism evidence="2 3">
    <name type="scientific">Claviceps pazoutovae</name>
    <dbReference type="NCBI Taxonomy" id="1649127"/>
    <lineage>
        <taxon>Eukaryota</taxon>
        <taxon>Fungi</taxon>
        <taxon>Dikarya</taxon>
        <taxon>Ascomycota</taxon>
        <taxon>Pezizomycotina</taxon>
        <taxon>Sordariomycetes</taxon>
        <taxon>Hypocreomycetidae</taxon>
        <taxon>Hypocreales</taxon>
        <taxon>Clavicipitaceae</taxon>
        <taxon>Claviceps</taxon>
    </lineage>
</organism>
<name>A0A9P7MEC5_9HYPO</name>
<dbReference type="EMBL" id="SRPO01000093">
    <property type="protein sequence ID" value="KAG5941648.1"/>
    <property type="molecule type" value="Genomic_DNA"/>
</dbReference>
<reference evidence="2 3" key="1">
    <citation type="journal article" date="2020" name="bioRxiv">
        <title>Whole genome comparisons of ergot fungi reveals the divergence and evolution of species within the genus Claviceps are the result of varying mechanisms driving genome evolution and host range expansion.</title>
        <authorList>
            <person name="Wyka S.A."/>
            <person name="Mondo S.J."/>
            <person name="Liu M."/>
            <person name="Dettman J."/>
            <person name="Nalam V."/>
            <person name="Broders K.D."/>
        </authorList>
    </citation>
    <scope>NUCLEOTIDE SEQUENCE [LARGE SCALE GENOMIC DNA]</scope>
    <source>
        <strain evidence="2 3">CCC 1485</strain>
    </source>
</reference>
<protein>
    <submittedName>
        <fullName evidence="2">Uncharacterized protein</fullName>
    </submittedName>
</protein>
<dbReference type="AlphaFoldDB" id="A0A9P7MEC5"/>
<evidence type="ECO:0000313" key="2">
    <source>
        <dbReference type="EMBL" id="KAG5941648.1"/>
    </source>
</evidence>
<gene>
    <name evidence="2" type="ORF">E4U60_007801</name>
</gene>
<feature type="compositionally biased region" description="Polar residues" evidence="1">
    <location>
        <begin position="1"/>
        <end position="11"/>
    </location>
</feature>
<feature type="region of interest" description="Disordered" evidence="1">
    <location>
        <begin position="1"/>
        <end position="53"/>
    </location>
</feature>
<sequence>MLDSAIPSTNKCGMYQRKRSQDTDPVGPGAGKMCGTVQGTRATPNKSSSHQCKQTLDTAYPLPHSLRSSPALEYSALCSSS</sequence>
<dbReference type="Proteomes" id="UP000706124">
    <property type="component" value="Unassembled WGS sequence"/>
</dbReference>
<comment type="caution">
    <text evidence="2">The sequence shown here is derived from an EMBL/GenBank/DDBJ whole genome shotgun (WGS) entry which is preliminary data.</text>
</comment>
<evidence type="ECO:0000313" key="3">
    <source>
        <dbReference type="Proteomes" id="UP000706124"/>
    </source>
</evidence>
<proteinExistence type="predicted"/>
<accession>A0A9P7MEC5</accession>
<feature type="compositionally biased region" description="Polar residues" evidence="1">
    <location>
        <begin position="37"/>
        <end position="53"/>
    </location>
</feature>
<evidence type="ECO:0000256" key="1">
    <source>
        <dbReference type="SAM" id="MobiDB-lite"/>
    </source>
</evidence>